<name>X0Z142_9ZZZZ</name>
<protein>
    <submittedName>
        <fullName evidence="1">Uncharacterized protein</fullName>
    </submittedName>
</protein>
<dbReference type="Gene3D" id="1.10.1220.10">
    <property type="entry name" value="Met repressor-like"/>
    <property type="match status" value="1"/>
</dbReference>
<dbReference type="GO" id="GO:0006355">
    <property type="term" value="P:regulation of DNA-templated transcription"/>
    <property type="evidence" value="ECO:0007669"/>
    <property type="project" value="InterPro"/>
</dbReference>
<dbReference type="InterPro" id="IPR010985">
    <property type="entry name" value="Ribbon_hlx_hlx"/>
</dbReference>
<comment type="caution">
    <text evidence="1">The sequence shown here is derived from an EMBL/GenBank/DDBJ whole genome shotgun (WGS) entry which is preliminary data.</text>
</comment>
<proteinExistence type="predicted"/>
<dbReference type="AlphaFoldDB" id="X0Z142"/>
<feature type="non-terminal residue" evidence="1">
    <location>
        <position position="1"/>
    </location>
</feature>
<dbReference type="EMBL" id="BART01005810">
    <property type="protein sequence ID" value="GAG54208.1"/>
    <property type="molecule type" value="Genomic_DNA"/>
</dbReference>
<evidence type="ECO:0000313" key="1">
    <source>
        <dbReference type="EMBL" id="GAG54208.1"/>
    </source>
</evidence>
<dbReference type="InterPro" id="IPR013321">
    <property type="entry name" value="Arc_rbn_hlx_hlx"/>
</dbReference>
<gene>
    <name evidence="1" type="ORF">S01H4_13168</name>
</gene>
<dbReference type="SUPFAM" id="SSF47598">
    <property type="entry name" value="Ribbon-helix-helix"/>
    <property type="match status" value="1"/>
</dbReference>
<sequence length="59" mass="6783">PAKPTRQHQRIKKRGTVNINLEIKSEIREKLLVIAIEEDRSVSSVIRQIIKKHLGQTGK</sequence>
<reference evidence="1" key="1">
    <citation type="journal article" date="2014" name="Front. Microbiol.">
        <title>High frequency of phylogenetically diverse reductive dehalogenase-homologous genes in deep subseafloor sedimentary metagenomes.</title>
        <authorList>
            <person name="Kawai M."/>
            <person name="Futagami T."/>
            <person name="Toyoda A."/>
            <person name="Takaki Y."/>
            <person name="Nishi S."/>
            <person name="Hori S."/>
            <person name="Arai W."/>
            <person name="Tsubouchi T."/>
            <person name="Morono Y."/>
            <person name="Uchiyama I."/>
            <person name="Ito T."/>
            <person name="Fujiyama A."/>
            <person name="Inagaki F."/>
            <person name="Takami H."/>
        </authorList>
    </citation>
    <scope>NUCLEOTIDE SEQUENCE</scope>
    <source>
        <strain evidence="1">Expedition CK06-06</strain>
    </source>
</reference>
<accession>X0Z142</accession>
<organism evidence="1">
    <name type="scientific">marine sediment metagenome</name>
    <dbReference type="NCBI Taxonomy" id="412755"/>
    <lineage>
        <taxon>unclassified sequences</taxon>
        <taxon>metagenomes</taxon>
        <taxon>ecological metagenomes</taxon>
    </lineage>
</organism>